<keyword evidence="13" id="KW-0865">Zymogen</keyword>
<gene>
    <name evidence="25" type="primary">PLAU</name>
    <name evidence="25" type="ORF">AOXY_G13141</name>
</gene>
<proteinExistence type="predicted"/>
<feature type="disulfide bond" evidence="18">
    <location>
        <begin position="60"/>
        <end position="69"/>
    </location>
</feature>
<keyword evidence="9 20" id="KW-0645">Protease</keyword>
<evidence type="ECO:0000256" key="8">
    <source>
        <dbReference type="ARBA" id="ARBA00022572"/>
    </source>
</evidence>
<dbReference type="InterPro" id="IPR033116">
    <property type="entry name" value="TRYPSIN_SER"/>
</dbReference>
<dbReference type="EC" id="3.4.21.4" evidence="17"/>
<evidence type="ECO:0000256" key="16">
    <source>
        <dbReference type="ARBA" id="ARBA00036320"/>
    </source>
</evidence>
<dbReference type="CDD" id="cd00108">
    <property type="entry name" value="KR"/>
    <property type="match status" value="1"/>
</dbReference>
<evidence type="ECO:0000256" key="7">
    <source>
        <dbReference type="ARBA" id="ARBA00022536"/>
    </source>
</evidence>
<dbReference type="PROSITE" id="PS00134">
    <property type="entry name" value="TRYPSIN_HIS"/>
    <property type="match status" value="1"/>
</dbReference>
<dbReference type="GO" id="GO:0004252">
    <property type="term" value="F:serine-type endopeptidase activity"/>
    <property type="evidence" value="ECO:0007669"/>
    <property type="project" value="UniProtKB-EC"/>
</dbReference>
<evidence type="ECO:0000313" key="26">
    <source>
        <dbReference type="Proteomes" id="UP001230051"/>
    </source>
</evidence>
<evidence type="ECO:0000256" key="2">
    <source>
        <dbReference type="ARBA" id="ARBA00004018"/>
    </source>
</evidence>
<keyword evidence="14 18" id="KW-1015">Disulfide bond</keyword>
<organism evidence="25 26">
    <name type="scientific">Acipenser oxyrinchus oxyrinchus</name>
    <dbReference type="NCBI Taxonomy" id="40147"/>
    <lineage>
        <taxon>Eukaryota</taxon>
        <taxon>Metazoa</taxon>
        <taxon>Chordata</taxon>
        <taxon>Craniata</taxon>
        <taxon>Vertebrata</taxon>
        <taxon>Euteleostomi</taxon>
        <taxon>Actinopterygii</taxon>
        <taxon>Chondrostei</taxon>
        <taxon>Acipenseriformes</taxon>
        <taxon>Acipenseridae</taxon>
        <taxon>Acipenser</taxon>
    </lineage>
</organism>
<name>A0AAD8DD38_ACIOX</name>
<evidence type="ECO:0000256" key="15">
    <source>
        <dbReference type="ARBA" id="ARBA00023202"/>
    </source>
</evidence>
<dbReference type="FunFam" id="2.40.20.10:FF:000001">
    <property type="entry name" value="Urokinase-type plasminogen activator"/>
    <property type="match status" value="1"/>
</dbReference>
<dbReference type="FunFam" id="2.40.10.10:FF:000003">
    <property type="entry name" value="Transmembrane serine protease 3"/>
    <property type="match status" value="1"/>
</dbReference>
<feature type="domain" description="EGF-like" evidence="22">
    <location>
        <begin position="34"/>
        <end position="70"/>
    </location>
</feature>
<dbReference type="InterPro" id="IPR001254">
    <property type="entry name" value="Trypsin_dom"/>
</dbReference>
<evidence type="ECO:0000256" key="13">
    <source>
        <dbReference type="ARBA" id="ARBA00023145"/>
    </source>
</evidence>
<evidence type="ECO:0000259" key="23">
    <source>
        <dbReference type="PROSITE" id="PS50070"/>
    </source>
</evidence>
<dbReference type="Pfam" id="PF00051">
    <property type="entry name" value="Kringle"/>
    <property type="match status" value="1"/>
</dbReference>
<dbReference type="CDD" id="cd00190">
    <property type="entry name" value="Tryp_SPc"/>
    <property type="match status" value="1"/>
</dbReference>
<comment type="function">
    <text evidence="2">Specifically cleaves the zymogen plasminogen to form the active enzyme plasmin.</text>
</comment>
<dbReference type="PROSITE" id="PS00021">
    <property type="entry name" value="KRINGLE_1"/>
    <property type="match status" value="1"/>
</dbReference>
<evidence type="ECO:0000256" key="5">
    <source>
        <dbReference type="ARBA" id="ARBA00019414"/>
    </source>
</evidence>
<evidence type="ECO:0000313" key="25">
    <source>
        <dbReference type="EMBL" id="KAK1166492.1"/>
    </source>
</evidence>
<dbReference type="InterPro" id="IPR013806">
    <property type="entry name" value="Kringle-like"/>
</dbReference>
<protein>
    <recommendedName>
        <fullName evidence="5">Urokinase-type plasminogen activator</fullName>
        <ecNumber evidence="17">3.4.21.4</ecNumber>
        <ecNumber evidence="4">3.4.21.73</ecNumber>
    </recommendedName>
</protein>
<dbReference type="PROSITE" id="PS01186">
    <property type="entry name" value="EGF_2"/>
    <property type="match status" value="1"/>
</dbReference>
<dbReference type="PRINTS" id="PR00722">
    <property type="entry name" value="CHYMOTRYPSIN"/>
</dbReference>
<dbReference type="PROSITE" id="PS00135">
    <property type="entry name" value="TRYPSIN_SER"/>
    <property type="match status" value="1"/>
</dbReference>
<dbReference type="EMBL" id="JAGXEW010000011">
    <property type="protein sequence ID" value="KAK1166492.1"/>
    <property type="molecule type" value="Genomic_DNA"/>
</dbReference>
<feature type="domain" description="Kringle" evidence="23">
    <location>
        <begin position="76"/>
        <end position="157"/>
    </location>
</feature>
<evidence type="ECO:0000256" key="4">
    <source>
        <dbReference type="ARBA" id="ARBA00013183"/>
    </source>
</evidence>
<keyword evidence="12 20" id="KW-0720">Serine protease</keyword>
<dbReference type="PROSITE" id="PS50240">
    <property type="entry name" value="TRYPSIN_DOM"/>
    <property type="match status" value="1"/>
</dbReference>
<comment type="caution">
    <text evidence="25">The sequence shown here is derived from an EMBL/GenBank/DDBJ whole genome shotgun (WGS) entry which is preliminary data.</text>
</comment>
<dbReference type="SUPFAM" id="SSF50494">
    <property type="entry name" value="Trypsin-like serine proteases"/>
    <property type="match status" value="1"/>
</dbReference>
<dbReference type="InterPro" id="IPR038178">
    <property type="entry name" value="Kringle_sf"/>
</dbReference>
<evidence type="ECO:0000256" key="17">
    <source>
        <dbReference type="ARBA" id="ARBA00038868"/>
    </source>
</evidence>
<evidence type="ECO:0000256" key="18">
    <source>
        <dbReference type="PROSITE-ProRule" id="PRU00076"/>
    </source>
</evidence>
<evidence type="ECO:0000256" key="11">
    <source>
        <dbReference type="ARBA" id="ARBA00022801"/>
    </source>
</evidence>
<dbReference type="Pfam" id="PF00089">
    <property type="entry name" value="Trypsin"/>
    <property type="match status" value="1"/>
</dbReference>
<comment type="caution">
    <text evidence="18">Lacks conserved residue(s) required for the propagation of feature annotation.</text>
</comment>
<dbReference type="PANTHER" id="PTHR24264">
    <property type="entry name" value="TRYPSIN-RELATED"/>
    <property type="match status" value="1"/>
</dbReference>
<feature type="chain" id="PRO_5041930341" description="Urokinase-type plasminogen activator" evidence="21">
    <location>
        <begin position="20"/>
        <end position="432"/>
    </location>
</feature>
<dbReference type="GO" id="GO:1901701">
    <property type="term" value="P:cellular response to oxygen-containing compound"/>
    <property type="evidence" value="ECO:0007669"/>
    <property type="project" value="UniProtKB-ARBA"/>
</dbReference>
<feature type="domain" description="Peptidase S1" evidence="24">
    <location>
        <begin position="175"/>
        <end position="419"/>
    </location>
</feature>
<evidence type="ECO:0000256" key="12">
    <source>
        <dbReference type="ARBA" id="ARBA00022825"/>
    </source>
</evidence>
<evidence type="ECO:0000256" key="6">
    <source>
        <dbReference type="ARBA" id="ARBA00022525"/>
    </source>
</evidence>
<comment type="catalytic activity">
    <reaction evidence="1">
        <text>Specific cleavage of Arg-|-Val bond in plasminogen to form plasmin.</text>
        <dbReference type="EC" id="3.4.21.73"/>
    </reaction>
</comment>
<comment type="subcellular location">
    <subcellularLocation>
        <location evidence="3">Secreted</location>
        <location evidence="3">Extracellular space</location>
    </subcellularLocation>
</comment>
<evidence type="ECO:0000256" key="3">
    <source>
        <dbReference type="ARBA" id="ARBA00004239"/>
    </source>
</evidence>
<dbReference type="EC" id="3.4.21.73" evidence="4"/>
<dbReference type="SMART" id="SM00020">
    <property type="entry name" value="Tryp_SPc"/>
    <property type="match status" value="1"/>
</dbReference>
<keyword evidence="6" id="KW-0964">Secreted</keyword>
<dbReference type="InterPro" id="IPR009003">
    <property type="entry name" value="Peptidase_S1_PA"/>
</dbReference>
<dbReference type="PRINTS" id="PR00018">
    <property type="entry name" value="KRINGLE"/>
</dbReference>
<dbReference type="AlphaFoldDB" id="A0AAD8DD38"/>
<dbReference type="PANTHER" id="PTHR24264:SF38">
    <property type="entry name" value="UROKINASE-TYPE PLASMINOGEN ACTIVATOR"/>
    <property type="match status" value="1"/>
</dbReference>
<dbReference type="InterPro" id="IPR050127">
    <property type="entry name" value="Serine_Proteases_S1"/>
</dbReference>
<evidence type="ECO:0000256" key="10">
    <source>
        <dbReference type="ARBA" id="ARBA00022729"/>
    </source>
</evidence>
<dbReference type="Gene3D" id="2.40.10.10">
    <property type="entry name" value="Trypsin-like serine proteases"/>
    <property type="match status" value="1"/>
</dbReference>
<dbReference type="PROSITE" id="PS00022">
    <property type="entry name" value="EGF_1"/>
    <property type="match status" value="1"/>
</dbReference>
<dbReference type="InterPro" id="IPR043504">
    <property type="entry name" value="Peptidase_S1_PA_chymotrypsin"/>
</dbReference>
<keyword evidence="11 20" id="KW-0378">Hydrolase</keyword>
<sequence length="432" mass="48261">MKFLLLLMAVLPHIFSLEAAPRITSSELYGYEYVEEGCGCLNGGRCFKVKYNQRKLRCKCPKGYKGKTCEFDSLVTCYNGNGADYRGTVSKTESGNQCLDWDPLVDFCNYSSEQSMAVQFGLGNHNYCRNPDRSKKPWCYVKKGLRLVKESCNVPACAQELTPTCGLRDRKLYKIVGGEIATINSHPWIASIFYKSRRSEIFQCGGSLISPCWVLTAAHCFPKGPNTKPDQYSVYLGKDALNATDSLKEQKFYVKNVILHHGFDNSQGSFNNDIALVKLSGQCAVESSSVKTVCLPPRNQMLPQGSYCEIAGYGREAQSLWYFSQHLREATVQLIHQNTCKSTRYYGSQVTDNMFCAGHPEWKVDSCKGDSGGPLVCDVHGKMFLFGIVSWGEGCAKAYRPGVYTRVTNYNQWIADNTGIVALSEGLMYPEK</sequence>
<dbReference type="PROSITE" id="PS50026">
    <property type="entry name" value="EGF_3"/>
    <property type="match status" value="1"/>
</dbReference>
<evidence type="ECO:0000256" key="20">
    <source>
        <dbReference type="RuleBase" id="RU363034"/>
    </source>
</evidence>
<dbReference type="Gene3D" id="2.40.20.10">
    <property type="entry name" value="Plasminogen Kringle 4"/>
    <property type="match status" value="1"/>
</dbReference>
<dbReference type="InterPro" id="IPR018056">
    <property type="entry name" value="Kringle_CS"/>
</dbReference>
<dbReference type="InterPro" id="IPR000742">
    <property type="entry name" value="EGF"/>
</dbReference>
<evidence type="ECO:0000256" key="14">
    <source>
        <dbReference type="ARBA" id="ARBA00023157"/>
    </source>
</evidence>
<dbReference type="GO" id="GO:0033993">
    <property type="term" value="P:response to lipid"/>
    <property type="evidence" value="ECO:0007669"/>
    <property type="project" value="UniProtKB-ARBA"/>
</dbReference>
<dbReference type="Gene3D" id="2.10.25.10">
    <property type="entry name" value="Laminin"/>
    <property type="match status" value="1"/>
</dbReference>
<evidence type="ECO:0000256" key="1">
    <source>
        <dbReference type="ARBA" id="ARBA00000942"/>
    </source>
</evidence>
<accession>A0AAD8DD38</accession>
<dbReference type="GO" id="GO:0031639">
    <property type="term" value="P:plasminogen activation"/>
    <property type="evidence" value="ECO:0007669"/>
    <property type="project" value="TreeGrafter"/>
</dbReference>
<evidence type="ECO:0000256" key="19">
    <source>
        <dbReference type="PROSITE-ProRule" id="PRU00121"/>
    </source>
</evidence>
<dbReference type="PROSITE" id="PS50070">
    <property type="entry name" value="KRINGLE_2"/>
    <property type="match status" value="1"/>
</dbReference>
<dbReference type="InterPro" id="IPR001314">
    <property type="entry name" value="Peptidase_S1A"/>
</dbReference>
<keyword evidence="10 21" id="KW-0732">Signal</keyword>
<dbReference type="SMART" id="SM00130">
    <property type="entry name" value="KR"/>
    <property type="match status" value="1"/>
</dbReference>
<keyword evidence="15" id="KW-0617">Plasminogen activation</keyword>
<dbReference type="InterPro" id="IPR018114">
    <property type="entry name" value="TRYPSIN_HIS"/>
</dbReference>
<dbReference type="Proteomes" id="UP001230051">
    <property type="component" value="Unassembled WGS sequence"/>
</dbReference>
<dbReference type="SUPFAM" id="SSF57440">
    <property type="entry name" value="Kringle-like"/>
    <property type="match status" value="1"/>
</dbReference>
<keyword evidence="8 19" id="KW-0420">Kringle</keyword>
<keyword evidence="7 18" id="KW-0245">EGF-like domain</keyword>
<evidence type="ECO:0000259" key="24">
    <source>
        <dbReference type="PROSITE" id="PS50240"/>
    </source>
</evidence>
<reference evidence="25" key="1">
    <citation type="submission" date="2022-02" db="EMBL/GenBank/DDBJ databases">
        <title>Atlantic sturgeon de novo genome assembly.</title>
        <authorList>
            <person name="Stock M."/>
            <person name="Klopp C."/>
            <person name="Guiguen Y."/>
            <person name="Cabau C."/>
            <person name="Parinello H."/>
            <person name="Santidrian Yebra-Pimentel E."/>
            <person name="Kuhl H."/>
            <person name="Dirks R.P."/>
            <person name="Guessner J."/>
            <person name="Wuertz S."/>
            <person name="Du K."/>
            <person name="Schartl M."/>
        </authorList>
    </citation>
    <scope>NUCLEOTIDE SEQUENCE</scope>
    <source>
        <strain evidence="25">STURGEONOMICS-FGT-2020</strain>
        <tissue evidence="25">Whole blood</tissue>
    </source>
</reference>
<dbReference type="GO" id="GO:0033628">
    <property type="term" value="P:regulation of cell adhesion mediated by integrin"/>
    <property type="evidence" value="ECO:0007669"/>
    <property type="project" value="TreeGrafter"/>
</dbReference>
<feature type="signal peptide" evidence="21">
    <location>
        <begin position="1"/>
        <end position="19"/>
    </location>
</feature>
<dbReference type="InterPro" id="IPR000001">
    <property type="entry name" value="Kringle"/>
</dbReference>
<evidence type="ECO:0000256" key="21">
    <source>
        <dbReference type="SAM" id="SignalP"/>
    </source>
</evidence>
<comment type="catalytic activity">
    <reaction evidence="16">
        <text>Preferential cleavage: Arg-|-Xaa, Lys-|-Xaa.</text>
        <dbReference type="EC" id="3.4.21.4"/>
    </reaction>
</comment>
<evidence type="ECO:0000259" key="22">
    <source>
        <dbReference type="PROSITE" id="PS50026"/>
    </source>
</evidence>
<evidence type="ECO:0000256" key="9">
    <source>
        <dbReference type="ARBA" id="ARBA00022670"/>
    </source>
</evidence>
<dbReference type="GO" id="GO:0005615">
    <property type="term" value="C:extracellular space"/>
    <property type="evidence" value="ECO:0007669"/>
    <property type="project" value="TreeGrafter"/>
</dbReference>
<keyword evidence="26" id="KW-1185">Reference proteome</keyword>